<dbReference type="FunCoup" id="K1W5Y6">
    <property type="interactions" value="1026"/>
</dbReference>
<feature type="compositionally biased region" description="Low complexity" evidence="1">
    <location>
        <begin position="84"/>
        <end position="108"/>
    </location>
</feature>
<dbReference type="RefSeq" id="XP_007297283.1">
    <property type="nucleotide sequence ID" value="XM_007297221.1"/>
</dbReference>
<dbReference type="Gene3D" id="3.30.700.20">
    <property type="entry name" value="Hypothetical protein ph0010, domain 1"/>
    <property type="match status" value="1"/>
</dbReference>
<dbReference type="AlphaFoldDB" id="K1W5Y6"/>
<dbReference type="SUPFAM" id="SSF143447">
    <property type="entry name" value="AMMECR1-like"/>
    <property type="match status" value="1"/>
</dbReference>
<dbReference type="GeneID" id="18765329"/>
<feature type="domain" description="AMMECR1" evidence="2">
    <location>
        <begin position="100"/>
        <end position="294"/>
    </location>
</feature>
<dbReference type="InterPro" id="IPR036071">
    <property type="entry name" value="AMMECR1_dom_sf"/>
</dbReference>
<dbReference type="OrthoDB" id="24630at2759"/>
<accession>K1W5Y6</accession>
<dbReference type="Proteomes" id="UP000006753">
    <property type="component" value="Unassembled WGS sequence"/>
</dbReference>
<organism evidence="3 4">
    <name type="scientific">Marssonina brunnea f. sp. multigermtubi (strain MB_m1)</name>
    <name type="common">Marssonina leaf spot fungus</name>
    <dbReference type="NCBI Taxonomy" id="1072389"/>
    <lineage>
        <taxon>Eukaryota</taxon>
        <taxon>Fungi</taxon>
        <taxon>Dikarya</taxon>
        <taxon>Ascomycota</taxon>
        <taxon>Pezizomycotina</taxon>
        <taxon>Leotiomycetes</taxon>
        <taxon>Helotiales</taxon>
        <taxon>Drepanopezizaceae</taxon>
        <taxon>Drepanopeziza</taxon>
    </lineage>
</organism>
<dbReference type="EMBL" id="JH921458">
    <property type="protein sequence ID" value="EKD12360.1"/>
    <property type="molecule type" value="Genomic_DNA"/>
</dbReference>
<dbReference type="Pfam" id="PF01871">
    <property type="entry name" value="AMMECR1"/>
    <property type="match status" value="1"/>
</dbReference>
<dbReference type="InParanoid" id="K1W5Y6"/>
<dbReference type="PANTHER" id="PTHR13016">
    <property type="entry name" value="AMMECR1 HOMOLOG"/>
    <property type="match status" value="1"/>
</dbReference>
<evidence type="ECO:0000313" key="3">
    <source>
        <dbReference type="EMBL" id="EKD12360.1"/>
    </source>
</evidence>
<dbReference type="KEGG" id="mbe:MBM_09394"/>
<dbReference type="eggNOG" id="KOG3274">
    <property type="taxonomic scope" value="Eukaryota"/>
</dbReference>
<dbReference type="PROSITE" id="PS51112">
    <property type="entry name" value="AMMECR1"/>
    <property type="match status" value="1"/>
</dbReference>
<dbReference type="NCBIfam" id="TIGR00296">
    <property type="entry name" value="TIGR00296 family protein"/>
    <property type="match status" value="1"/>
</dbReference>
<dbReference type="OMA" id="MATVEHC"/>
<sequence>MASVEHCLYCFEVLSANLEKRQPMTLYQVQASWASYHKGLEDDDDTTLPEPDDTIATVSPSPSPPSGSSKSKLRIPVLQRLGRSSSSHYTPSTSTSSSSLAADTAATTPESSTRAFSPVGLHPRRTSQRSNTISSSPLFVTWNTIDSSSSRSLRGCIGTFESQPLSSGLSSYALISSLQDHRFRPITLAELPKLEVCVTLLTDFEQATDALDWELGVHGLRISFYARNKRFGGCYLPDVPVEQGWDKEETVVSLMRKAGWNGRAEKWKDVSDFNTVRFQGKAESLGFAEFRRWREWVRKGEGEAKQ</sequence>
<dbReference type="HOGENOM" id="CLU_052828_2_1_1"/>
<dbReference type="STRING" id="1072389.K1W5Y6"/>
<dbReference type="InterPro" id="IPR002733">
    <property type="entry name" value="AMMECR1_domain"/>
</dbReference>
<feature type="compositionally biased region" description="Acidic residues" evidence="1">
    <location>
        <begin position="41"/>
        <end position="53"/>
    </location>
</feature>
<evidence type="ECO:0000256" key="1">
    <source>
        <dbReference type="SAM" id="MobiDB-lite"/>
    </source>
</evidence>
<reference evidence="3 4" key="1">
    <citation type="journal article" date="2012" name="BMC Genomics">
        <title>Sequencing the genome of Marssonina brunnea reveals fungus-poplar co-evolution.</title>
        <authorList>
            <person name="Zhu S."/>
            <person name="Cao Y.-Z."/>
            <person name="Jiang C."/>
            <person name="Tan B.-Y."/>
            <person name="Wang Z."/>
            <person name="Feng S."/>
            <person name="Zhang L."/>
            <person name="Su X.-H."/>
            <person name="Brejova B."/>
            <person name="Vinar T."/>
            <person name="Xu M."/>
            <person name="Wang M.-X."/>
            <person name="Zhang S.-G."/>
            <person name="Huang M.-R."/>
            <person name="Wu R."/>
            <person name="Zhou Y."/>
        </authorList>
    </citation>
    <scope>NUCLEOTIDE SEQUENCE [LARGE SCALE GENOMIC DNA]</scope>
    <source>
        <strain evidence="3 4">MB_m1</strain>
    </source>
</reference>
<dbReference type="InterPro" id="IPR023473">
    <property type="entry name" value="AMMECR1"/>
</dbReference>
<keyword evidence="4" id="KW-1185">Reference proteome</keyword>
<gene>
    <name evidence="3" type="ORF">MBM_09394</name>
</gene>
<evidence type="ECO:0000313" key="4">
    <source>
        <dbReference type="Proteomes" id="UP000006753"/>
    </source>
</evidence>
<proteinExistence type="predicted"/>
<protein>
    <submittedName>
        <fullName evidence="3">Ammecr1 family protein</fullName>
    </submittedName>
</protein>
<dbReference type="InterPro" id="IPR027485">
    <property type="entry name" value="AMMECR1_N"/>
</dbReference>
<dbReference type="PANTHER" id="PTHR13016:SF0">
    <property type="entry name" value="AMME SYNDROME CANDIDATE GENE 1 PROTEIN"/>
    <property type="match status" value="1"/>
</dbReference>
<feature type="region of interest" description="Disordered" evidence="1">
    <location>
        <begin position="40"/>
        <end position="131"/>
    </location>
</feature>
<evidence type="ECO:0000259" key="2">
    <source>
        <dbReference type="PROSITE" id="PS51112"/>
    </source>
</evidence>
<name>K1W5Y6_MARBU</name>